<protein>
    <submittedName>
        <fullName evidence="1">Uncharacterized protein</fullName>
    </submittedName>
</protein>
<reference evidence="1" key="1">
    <citation type="submission" date="2022-07" db="EMBL/GenBank/DDBJ databases">
        <title>Phylogenomic reconstructions and comparative analyses of Kickxellomycotina fungi.</title>
        <authorList>
            <person name="Reynolds N.K."/>
            <person name="Stajich J.E."/>
            <person name="Barry K."/>
            <person name="Grigoriev I.V."/>
            <person name="Crous P."/>
            <person name="Smith M.E."/>
        </authorList>
    </citation>
    <scope>NUCLEOTIDE SEQUENCE</scope>
    <source>
        <strain evidence="1">NRRL 5244</strain>
    </source>
</reference>
<name>A0ACC1IXW7_9FUNG</name>
<dbReference type="EMBL" id="JANBPW010006820">
    <property type="protein sequence ID" value="KAJ1927296.1"/>
    <property type="molecule type" value="Genomic_DNA"/>
</dbReference>
<sequence length="308" mass="33105">MLCSSNGRVRHLSVEVLYRVGLLRRIFAANEPVPVAGQWVFKTVDSAYDVLNVAVVIPSRKHMSGPSSIDTASMTSATMLDDTWDVPFGPNTSDYSTGRHRNGGEQAPLARLAASSVECDIEVWLKNFPSFVQRAGARIPDVMLVARTLVCQRLYQMQPLMNQYADMGVRAFANLGGPLRATSLRIHDKALPRSDLVTAFNQLFLFAVISLPSSNSAGLRTGGLGNETVIRTPHGTGPSGGSSGGAGSSNSSSRNRLAKSLARKLAPLKTSSRGSKQEQGVGLASIAQLVRIASSILRSDNWPLRQRT</sequence>
<dbReference type="Proteomes" id="UP001150603">
    <property type="component" value="Unassembled WGS sequence"/>
</dbReference>
<keyword evidence="2" id="KW-1185">Reference proteome</keyword>
<comment type="caution">
    <text evidence="1">The sequence shown here is derived from an EMBL/GenBank/DDBJ whole genome shotgun (WGS) entry which is preliminary data.</text>
</comment>
<organism evidence="1 2">
    <name type="scientific">Linderina macrospora</name>
    <dbReference type="NCBI Taxonomy" id="4868"/>
    <lineage>
        <taxon>Eukaryota</taxon>
        <taxon>Fungi</taxon>
        <taxon>Fungi incertae sedis</taxon>
        <taxon>Zoopagomycota</taxon>
        <taxon>Kickxellomycotina</taxon>
        <taxon>Kickxellomycetes</taxon>
        <taxon>Kickxellales</taxon>
        <taxon>Kickxellaceae</taxon>
        <taxon>Linderina</taxon>
    </lineage>
</organism>
<evidence type="ECO:0000313" key="2">
    <source>
        <dbReference type="Proteomes" id="UP001150603"/>
    </source>
</evidence>
<gene>
    <name evidence="1" type="ORF">FBU59_007233</name>
</gene>
<feature type="non-terminal residue" evidence="1">
    <location>
        <position position="308"/>
    </location>
</feature>
<accession>A0ACC1IXW7</accession>
<evidence type="ECO:0000313" key="1">
    <source>
        <dbReference type="EMBL" id="KAJ1927296.1"/>
    </source>
</evidence>
<proteinExistence type="predicted"/>